<evidence type="ECO:0000256" key="4">
    <source>
        <dbReference type="ARBA" id="ARBA00023136"/>
    </source>
</evidence>
<dbReference type="PANTHER" id="PTHR43470:SF3">
    <property type="entry name" value="PHOSPHATE TRANSPORT SYSTEM PERMEASE PROTEIN PSTA-RELATED"/>
    <property type="match status" value="1"/>
</dbReference>
<keyword evidence="5" id="KW-0813">Transport</keyword>
<name>A0ABD4SST3_9NEIS</name>
<keyword evidence="2 5" id="KW-0812">Transmembrane</keyword>
<evidence type="ECO:0000256" key="5">
    <source>
        <dbReference type="RuleBase" id="RU363032"/>
    </source>
</evidence>
<sequence length="286" mass="30699">MRRIIESALTVLAATAAVMLLLTVTGLLGFVVWQAWPALQTGWLFGDTPVWAALTGAEPVWDGLWPALAGSLCLVGLSVTLALPLGVATGIWQAEASPGVWGRLQRSLIDLLAGMPSIVMGLFGFVLILLLRRLWPAANTSLMLASLCVALLVLPYMALATRSALVQLPRRLRDTADALGLSRRQAMWHVFLPAIRRDIMGGVVLALGRAAEDVAVILLTGAVASAGLPHWFGKFEALPFFIMVKANEYRDEMDLARAFVAALLLLGLAGGLVGVARRLERKMLES</sequence>
<dbReference type="PROSITE" id="PS50928">
    <property type="entry name" value="ABC_TM1"/>
    <property type="match status" value="1"/>
</dbReference>
<comment type="caution">
    <text evidence="7">The sequence shown here is derived from an EMBL/GenBank/DDBJ whole genome shotgun (WGS) entry which is preliminary data.</text>
</comment>
<evidence type="ECO:0000256" key="2">
    <source>
        <dbReference type="ARBA" id="ARBA00022692"/>
    </source>
</evidence>
<dbReference type="GO" id="GO:0005886">
    <property type="term" value="C:plasma membrane"/>
    <property type="evidence" value="ECO:0007669"/>
    <property type="project" value="UniProtKB-SubCell"/>
</dbReference>
<dbReference type="InterPro" id="IPR000515">
    <property type="entry name" value="MetI-like"/>
</dbReference>
<dbReference type="Gene3D" id="1.10.3720.10">
    <property type="entry name" value="MetI-like"/>
    <property type="match status" value="1"/>
</dbReference>
<dbReference type="InterPro" id="IPR035906">
    <property type="entry name" value="MetI-like_sf"/>
</dbReference>
<dbReference type="PANTHER" id="PTHR43470">
    <property type="entry name" value="PHOSPHATE TRANSPORT SYSTEM PERMEASE PROTEIN PSTA-RELATED"/>
    <property type="match status" value="1"/>
</dbReference>
<organism evidence="7 8">
    <name type="scientific">Laribacter hongkongensis</name>
    <dbReference type="NCBI Taxonomy" id="168471"/>
    <lineage>
        <taxon>Bacteria</taxon>
        <taxon>Pseudomonadati</taxon>
        <taxon>Pseudomonadota</taxon>
        <taxon>Betaproteobacteria</taxon>
        <taxon>Neisseriales</taxon>
        <taxon>Aquaspirillaceae</taxon>
        <taxon>Laribacter</taxon>
    </lineage>
</organism>
<feature type="domain" description="ABC transmembrane type-1" evidence="6">
    <location>
        <begin position="68"/>
        <end position="274"/>
    </location>
</feature>
<feature type="transmembrane region" description="Helical" evidence="5">
    <location>
        <begin position="143"/>
        <end position="165"/>
    </location>
</feature>
<proteinExistence type="inferred from homology"/>
<feature type="transmembrane region" description="Helical" evidence="5">
    <location>
        <begin position="12"/>
        <end position="36"/>
    </location>
</feature>
<feature type="transmembrane region" description="Helical" evidence="5">
    <location>
        <begin position="64"/>
        <end position="87"/>
    </location>
</feature>
<evidence type="ECO:0000256" key="3">
    <source>
        <dbReference type="ARBA" id="ARBA00022989"/>
    </source>
</evidence>
<dbReference type="SUPFAM" id="SSF161098">
    <property type="entry name" value="MetI-like"/>
    <property type="match status" value="1"/>
</dbReference>
<evidence type="ECO:0000313" key="8">
    <source>
        <dbReference type="Proteomes" id="UP001200247"/>
    </source>
</evidence>
<feature type="transmembrane region" description="Helical" evidence="5">
    <location>
        <begin position="214"/>
        <end position="233"/>
    </location>
</feature>
<keyword evidence="4 5" id="KW-0472">Membrane</keyword>
<dbReference type="RefSeq" id="WP_239879250.1">
    <property type="nucleotide sequence ID" value="NZ_JAJAXM010000026.1"/>
</dbReference>
<evidence type="ECO:0000259" key="6">
    <source>
        <dbReference type="PROSITE" id="PS50928"/>
    </source>
</evidence>
<keyword evidence="3 5" id="KW-1133">Transmembrane helix</keyword>
<feature type="transmembrane region" description="Helical" evidence="5">
    <location>
        <begin position="254"/>
        <end position="276"/>
    </location>
</feature>
<gene>
    <name evidence="7" type="ORF">LH440_12885</name>
</gene>
<comment type="similarity">
    <text evidence="5">Belongs to the binding-protein-dependent transport system permease family.</text>
</comment>
<comment type="subcellular location">
    <subcellularLocation>
        <location evidence="1 5">Cell membrane</location>
        <topology evidence="1 5">Multi-pass membrane protein</topology>
    </subcellularLocation>
</comment>
<evidence type="ECO:0000313" key="7">
    <source>
        <dbReference type="EMBL" id="MCG9026780.1"/>
    </source>
</evidence>
<protein>
    <submittedName>
        <fullName evidence="7">ABC transporter permease subunit</fullName>
    </submittedName>
</protein>
<reference evidence="7 8" key="1">
    <citation type="submission" date="2021-10" db="EMBL/GenBank/DDBJ databases">
        <title>Whole-genome sequencing analysis of Laribacter hongkongensis: virulence gene profiles, carbohydrate-active enzyme prediction, and antimicrobial resistance characterization.</title>
        <authorList>
            <person name="Yuan P."/>
            <person name="Zhan Y."/>
            <person name="Chen D."/>
        </authorList>
    </citation>
    <scope>NUCLEOTIDE SEQUENCE [LARGE SCALE GENOMIC DNA]</scope>
    <source>
        <strain evidence="7 8">W67</strain>
    </source>
</reference>
<feature type="transmembrane region" description="Helical" evidence="5">
    <location>
        <begin position="108"/>
        <end position="131"/>
    </location>
</feature>
<dbReference type="CDD" id="cd06261">
    <property type="entry name" value="TM_PBP2"/>
    <property type="match status" value="1"/>
</dbReference>
<dbReference type="AlphaFoldDB" id="A0ABD4SST3"/>
<dbReference type="Proteomes" id="UP001200247">
    <property type="component" value="Unassembled WGS sequence"/>
</dbReference>
<dbReference type="EMBL" id="JAJAXM010000026">
    <property type="protein sequence ID" value="MCG9026780.1"/>
    <property type="molecule type" value="Genomic_DNA"/>
</dbReference>
<dbReference type="Pfam" id="PF00528">
    <property type="entry name" value="BPD_transp_1"/>
    <property type="match status" value="1"/>
</dbReference>
<evidence type="ECO:0000256" key="1">
    <source>
        <dbReference type="ARBA" id="ARBA00004651"/>
    </source>
</evidence>
<accession>A0ABD4SST3</accession>